<accession>A0A382D8Z1</accession>
<evidence type="ECO:0000313" key="1">
    <source>
        <dbReference type="EMBL" id="SVB34492.1"/>
    </source>
</evidence>
<sequence>MVFSLGCSDDGAPLINKRSKDHADQESWGVTIILSNQGVERARVRSGHLEKYNKREFILLDENVIVDFYDKNEKHISKLTSLKAEVDQGSNDMRA</sequence>
<organism evidence="1">
    <name type="scientific">marine metagenome</name>
    <dbReference type="NCBI Taxonomy" id="408172"/>
    <lineage>
        <taxon>unclassified sequences</taxon>
        <taxon>metagenomes</taxon>
        <taxon>ecological metagenomes</taxon>
    </lineage>
</organism>
<reference evidence="1" key="1">
    <citation type="submission" date="2018-05" db="EMBL/GenBank/DDBJ databases">
        <authorList>
            <person name="Lanie J.A."/>
            <person name="Ng W.-L."/>
            <person name="Kazmierczak K.M."/>
            <person name="Andrzejewski T.M."/>
            <person name="Davidsen T.M."/>
            <person name="Wayne K.J."/>
            <person name="Tettelin H."/>
            <person name="Glass J.I."/>
            <person name="Rusch D."/>
            <person name="Podicherti R."/>
            <person name="Tsui H.-C.T."/>
            <person name="Winkler M.E."/>
        </authorList>
    </citation>
    <scope>NUCLEOTIDE SEQUENCE</scope>
</reference>
<dbReference type="EMBL" id="UINC01038056">
    <property type="protein sequence ID" value="SVB34492.1"/>
    <property type="molecule type" value="Genomic_DNA"/>
</dbReference>
<protein>
    <submittedName>
        <fullName evidence="1">Uncharacterized protein</fullName>
    </submittedName>
</protein>
<feature type="non-terminal residue" evidence="1">
    <location>
        <position position="95"/>
    </location>
</feature>
<name>A0A382D8Z1_9ZZZZ</name>
<dbReference type="AlphaFoldDB" id="A0A382D8Z1"/>
<gene>
    <name evidence="1" type="ORF">METZ01_LOCUS187346</name>
</gene>
<proteinExistence type="predicted"/>